<sequence length="220" mass="24436">MNPTLKFVLAVLIALEISFTSSWTVNVILAVIGLVIILAARPGWKRLLSLIFWPLIPAVALAVAILMQSRSTGNTQFAIVLFTRIYAYVFIGSAATLTTPIYELVMSLEQNAHVPTKFAYGFLGGFNLMPKIVTEVKTIRVAALMRGETLHFWSPQLYFKAIIAALRWSENLAEAMTSHGFVEDAPRTHRVTVRIRSRDWIIAIGSLILLQGLLFGLHLA</sequence>
<dbReference type="Pfam" id="PF02361">
    <property type="entry name" value="CbiQ"/>
    <property type="match status" value="1"/>
</dbReference>
<feature type="transmembrane region" description="Helical" evidence="5">
    <location>
        <begin position="47"/>
        <end position="65"/>
    </location>
</feature>
<dbReference type="STRING" id="1302272.FC96_GL001088"/>
<comment type="caution">
    <text evidence="6">The sequence shown here is derived from an EMBL/GenBank/DDBJ whole genome shotgun (WGS) entry which is preliminary data.</text>
</comment>
<dbReference type="GO" id="GO:0005886">
    <property type="term" value="C:plasma membrane"/>
    <property type="evidence" value="ECO:0007669"/>
    <property type="project" value="UniProtKB-ARBA"/>
</dbReference>
<dbReference type="EMBL" id="AZCX01000002">
    <property type="protein sequence ID" value="KRK48769.1"/>
    <property type="molecule type" value="Genomic_DNA"/>
</dbReference>
<name>A0A0R1HYR8_9LACO</name>
<evidence type="ECO:0000313" key="6">
    <source>
        <dbReference type="EMBL" id="KRK48769.1"/>
    </source>
</evidence>
<gene>
    <name evidence="6" type="ORF">FC96_GL001088</name>
</gene>
<dbReference type="PATRIC" id="fig|1302272.5.peg.1094"/>
<protein>
    <submittedName>
        <fullName evidence="6">Cobalt transport protein</fullName>
    </submittedName>
</protein>
<reference evidence="6 7" key="1">
    <citation type="journal article" date="2015" name="Genome Announc.">
        <title>Expanding the biotechnology potential of lactobacilli through comparative genomics of 213 strains and associated genera.</title>
        <authorList>
            <person name="Sun Z."/>
            <person name="Harris H.M."/>
            <person name="McCann A."/>
            <person name="Guo C."/>
            <person name="Argimon S."/>
            <person name="Zhang W."/>
            <person name="Yang X."/>
            <person name="Jeffery I.B."/>
            <person name="Cooney J.C."/>
            <person name="Kagawa T.F."/>
            <person name="Liu W."/>
            <person name="Song Y."/>
            <person name="Salvetti E."/>
            <person name="Wrobel A."/>
            <person name="Rasinkangas P."/>
            <person name="Parkhill J."/>
            <person name="Rea M.C."/>
            <person name="O'Sullivan O."/>
            <person name="Ritari J."/>
            <person name="Douillard F.P."/>
            <person name="Paul Ross R."/>
            <person name="Yang R."/>
            <person name="Briner A.E."/>
            <person name="Felis G.E."/>
            <person name="de Vos W.M."/>
            <person name="Barrangou R."/>
            <person name="Klaenhammer T.R."/>
            <person name="Caufield P.W."/>
            <person name="Cui Y."/>
            <person name="Zhang H."/>
            <person name="O'Toole P.W."/>
        </authorList>
    </citation>
    <scope>NUCLEOTIDE SEQUENCE [LARGE SCALE GENOMIC DNA]</scope>
    <source>
        <strain evidence="6 7">JCM 15530</strain>
    </source>
</reference>
<keyword evidence="7" id="KW-1185">Reference proteome</keyword>
<keyword evidence="3 5" id="KW-1133">Transmembrane helix</keyword>
<dbReference type="OrthoDB" id="92887at2"/>
<evidence type="ECO:0000256" key="1">
    <source>
        <dbReference type="ARBA" id="ARBA00004141"/>
    </source>
</evidence>
<dbReference type="InterPro" id="IPR003339">
    <property type="entry name" value="ABC/ECF_trnsptr_transmembrane"/>
</dbReference>
<dbReference type="AlphaFoldDB" id="A0A0R1HYR8"/>
<keyword evidence="4 5" id="KW-0472">Membrane</keyword>
<keyword evidence="2 5" id="KW-0812">Transmembrane</keyword>
<proteinExistence type="predicted"/>
<organism evidence="6 7">
    <name type="scientific">Secundilactobacillus kimchicus JCM 15530</name>
    <dbReference type="NCBI Taxonomy" id="1302272"/>
    <lineage>
        <taxon>Bacteria</taxon>
        <taxon>Bacillati</taxon>
        <taxon>Bacillota</taxon>
        <taxon>Bacilli</taxon>
        <taxon>Lactobacillales</taxon>
        <taxon>Lactobacillaceae</taxon>
        <taxon>Secundilactobacillus</taxon>
    </lineage>
</organism>
<dbReference type="CDD" id="cd16914">
    <property type="entry name" value="EcfT"/>
    <property type="match status" value="1"/>
</dbReference>
<comment type="subcellular location">
    <subcellularLocation>
        <location evidence="1">Membrane</location>
        <topology evidence="1">Multi-pass membrane protein</topology>
    </subcellularLocation>
</comment>
<evidence type="ECO:0000256" key="3">
    <source>
        <dbReference type="ARBA" id="ARBA00022989"/>
    </source>
</evidence>
<dbReference type="Proteomes" id="UP000050911">
    <property type="component" value="Unassembled WGS sequence"/>
</dbReference>
<dbReference type="RefSeq" id="WP_056941986.1">
    <property type="nucleotide sequence ID" value="NZ_AZCX01000002.1"/>
</dbReference>
<accession>A0A0R1HYR8</accession>
<evidence type="ECO:0000313" key="7">
    <source>
        <dbReference type="Proteomes" id="UP000050911"/>
    </source>
</evidence>
<feature type="transmembrane region" description="Helical" evidence="5">
    <location>
        <begin position="85"/>
        <end position="105"/>
    </location>
</feature>
<evidence type="ECO:0000256" key="2">
    <source>
        <dbReference type="ARBA" id="ARBA00022692"/>
    </source>
</evidence>
<feature type="transmembrane region" description="Helical" evidence="5">
    <location>
        <begin position="20"/>
        <end position="40"/>
    </location>
</feature>
<evidence type="ECO:0000256" key="5">
    <source>
        <dbReference type="SAM" id="Phobius"/>
    </source>
</evidence>
<evidence type="ECO:0000256" key="4">
    <source>
        <dbReference type="ARBA" id="ARBA00023136"/>
    </source>
</evidence>
<feature type="transmembrane region" description="Helical" evidence="5">
    <location>
        <begin position="200"/>
        <end position="219"/>
    </location>
</feature>